<keyword evidence="8" id="KW-0808">Transferase</keyword>
<dbReference type="KEGG" id="eiv:EIN_472540"/>
<dbReference type="SUPFAM" id="SSF56112">
    <property type="entry name" value="Protein kinase-like (PK-like)"/>
    <property type="match status" value="1"/>
</dbReference>
<dbReference type="PRINTS" id="PR00109">
    <property type="entry name" value="TYRKINASE"/>
</dbReference>
<dbReference type="AlphaFoldDB" id="A0A0A1U6G2"/>
<keyword evidence="1 5" id="KW-0723">Serine/threonine-protein kinase</keyword>
<feature type="domain" description="Protein kinase" evidence="7">
    <location>
        <begin position="161"/>
        <end position="427"/>
    </location>
</feature>
<dbReference type="OrthoDB" id="4062651at2759"/>
<keyword evidence="8" id="KW-0418">Kinase</keyword>
<dbReference type="PANTHER" id="PTHR45756">
    <property type="entry name" value="PALMITOYLTRANSFERASE"/>
    <property type="match status" value="1"/>
</dbReference>
<protein>
    <submittedName>
        <fullName evidence="8">Interleukin-1 receptor-associated kinase, putative</fullName>
        <ecNumber evidence="8">2.7.10.2</ecNumber>
    </submittedName>
</protein>
<dbReference type="PANTHER" id="PTHR45756:SF1">
    <property type="entry name" value="PROTEIN KINASE DOMAIN CONTAINING PROTEIN"/>
    <property type="match status" value="1"/>
</dbReference>
<dbReference type="Proteomes" id="UP000014680">
    <property type="component" value="Unassembled WGS sequence"/>
</dbReference>
<evidence type="ECO:0000256" key="4">
    <source>
        <dbReference type="PROSITE-ProRule" id="PRU10141"/>
    </source>
</evidence>
<evidence type="ECO:0000256" key="2">
    <source>
        <dbReference type="ARBA" id="ARBA00022741"/>
    </source>
</evidence>
<keyword evidence="8" id="KW-0675">Receptor</keyword>
<dbReference type="GO" id="GO:0004674">
    <property type="term" value="F:protein serine/threonine kinase activity"/>
    <property type="evidence" value="ECO:0007669"/>
    <property type="project" value="UniProtKB-KW"/>
</dbReference>
<dbReference type="Pfam" id="PF07714">
    <property type="entry name" value="PK_Tyr_Ser-Thr"/>
    <property type="match status" value="1"/>
</dbReference>
<dbReference type="VEuPathDB" id="AmoebaDB:EIN_472540"/>
<dbReference type="SMART" id="SM00220">
    <property type="entry name" value="S_TKc"/>
    <property type="match status" value="1"/>
</dbReference>
<keyword evidence="3 4" id="KW-0067">ATP-binding</keyword>
<dbReference type="GO" id="GO:0005524">
    <property type="term" value="F:ATP binding"/>
    <property type="evidence" value="ECO:0007669"/>
    <property type="project" value="UniProtKB-UniRule"/>
</dbReference>
<dbReference type="PROSITE" id="PS00108">
    <property type="entry name" value="PROTEIN_KINASE_ST"/>
    <property type="match status" value="1"/>
</dbReference>
<dbReference type="Gene3D" id="1.10.510.10">
    <property type="entry name" value="Transferase(Phosphotransferase) domain 1"/>
    <property type="match status" value="1"/>
</dbReference>
<feature type="binding site" evidence="4">
    <location>
        <position position="189"/>
    </location>
    <ligand>
        <name>ATP</name>
        <dbReference type="ChEBI" id="CHEBI:30616"/>
    </ligand>
</feature>
<gene>
    <name evidence="8" type="ORF">EIN_472540</name>
</gene>
<dbReference type="PROSITE" id="PS50011">
    <property type="entry name" value="PROTEIN_KINASE_DOM"/>
    <property type="match status" value="1"/>
</dbReference>
<reference evidence="8 9" key="1">
    <citation type="submission" date="2012-10" db="EMBL/GenBank/DDBJ databases">
        <authorList>
            <person name="Zafar N."/>
            <person name="Inman J."/>
            <person name="Hall N."/>
            <person name="Lorenzi H."/>
            <person name="Caler E."/>
        </authorList>
    </citation>
    <scope>NUCLEOTIDE SEQUENCE [LARGE SCALE GENOMIC DNA]</scope>
    <source>
        <strain evidence="8 9">IP1</strain>
    </source>
</reference>
<keyword evidence="6" id="KW-1133">Transmembrane helix</keyword>
<accession>A0A0A1U6G2</accession>
<dbReference type="Gene3D" id="3.30.200.20">
    <property type="entry name" value="Phosphorylase Kinase, domain 1"/>
    <property type="match status" value="1"/>
</dbReference>
<comment type="similarity">
    <text evidence="5">Belongs to the protein kinase superfamily.</text>
</comment>
<keyword evidence="6" id="KW-0472">Membrane</keyword>
<dbReference type="InterPro" id="IPR001245">
    <property type="entry name" value="Ser-Thr/Tyr_kinase_cat_dom"/>
</dbReference>
<proteinExistence type="inferred from homology"/>
<dbReference type="InterPro" id="IPR008271">
    <property type="entry name" value="Ser/Thr_kinase_AS"/>
</dbReference>
<evidence type="ECO:0000256" key="5">
    <source>
        <dbReference type="RuleBase" id="RU000304"/>
    </source>
</evidence>
<dbReference type="InterPro" id="IPR000719">
    <property type="entry name" value="Prot_kinase_dom"/>
</dbReference>
<evidence type="ECO:0000256" key="1">
    <source>
        <dbReference type="ARBA" id="ARBA00022527"/>
    </source>
</evidence>
<dbReference type="GeneID" id="14888889"/>
<evidence type="ECO:0000259" key="7">
    <source>
        <dbReference type="PROSITE" id="PS50011"/>
    </source>
</evidence>
<evidence type="ECO:0000313" key="9">
    <source>
        <dbReference type="Proteomes" id="UP000014680"/>
    </source>
</evidence>
<dbReference type="PROSITE" id="PS00107">
    <property type="entry name" value="PROTEIN_KINASE_ATP"/>
    <property type="match status" value="1"/>
</dbReference>
<evidence type="ECO:0000256" key="6">
    <source>
        <dbReference type="SAM" id="Phobius"/>
    </source>
</evidence>
<dbReference type="EC" id="2.7.10.2" evidence="8"/>
<organism evidence="8 9">
    <name type="scientific">Entamoeba invadens IP1</name>
    <dbReference type="NCBI Taxonomy" id="370355"/>
    <lineage>
        <taxon>Eukaryota</taxon>
        <taxon>Amoebozoa</taxon>
        <taxon>Evosea</taxon>
        <taxon>Archamoebae</taxon>
        <taxon>Mastigamoebida</taxon>
        <taxon>Entamoebidae</taxon>
        <taxon>Entamoeba</taxon>
    </lineage>
</organism>
<dbReference type="RefSeq" id="XP_004256667.1">
    <property type="nucleotide sequence ID" value="XM_004256619.1"/>
</dbReference>
<evidence type="ECO:0000313" key="8">
    <source>
        <dbReference type="EMBL" id="ELP89896.1"/>
    </source>
</evidence>
<dbReference type="EMBL" id="KB206559">
    <property type="protein sequence ID" value="ELP89896.1"/>
    <property type="molecule type" value="Genomic_DNA"/>
</dbReference>
<name>A0A0A1U6G2_ENTIV</name>
<dbReference type="InterPro" id="IPR017441">
    <property type="entry name" value="Protein_kinase_ATP_BS"/>
</dbReference>
<evidence type="ECO:0000256" key="3">
    <source>
        <dbReference type="ARBA" id="ARBA00022840"/>
    </source>
</evidence>
<dbReference type="InterPro" id="IPR011009">
    <property type="entry name" value="Kinase-like_dom_sf"/>
</dbReference>
<sequence>MSCESQVVWWVILIVVLIVILVVILVAVITIVITKKVLEISHTKDLEKTTTLFKMKKSNIKFEALQNGICVTSNCIYFTSESGEIPVEWESRDVLVDPEIVILKSGYACEFSIYLTPHCTCKIDNTLQIISKDLKNGEEKFNLISLNVTTEQSTRIDYHELTEDKKLGQGSFGIVYKGTFRGNDVAIKKMKTIIDDNILDEFAKEVSMLDKFRSEYIVHFYGAVFIPNKLCMVTEFAAFGSLQDLMKHKTSQEIDMKMRVKMLLDAAKGISYLHENGILHRDVKPDNILVVSLDKNSKVNAKLTDFGSARNVNMMMTNMTFTKGIGTPKYMAPEVLKHQKYKKQADVFSFAITMYEVFGWCEAYEHQKFKYPWKIAQFVIKGNHLKRNEQITEEQYTLIDKCWRYDEINRISVSEIGESLEKMIHSF</sequence>
<keyword evidence="9" id="KW-1185">Reference proteome</keyword>
<keyword evidence="6" id="KW-0812">Transmembrane</keyword>
<dbReference type="GO" id="GO:0004715">
    <property type="term" value="F:non-membrane spanning protein tyrosine kinase activity"/>
    <property type="evidence" value="ECO:0007669"/>
    <property type="project" value="UniProtKB-EC"/>
</dbReference>
<keyword evidence="2 4" id="KW-0547">Nucleotide-binding</keyword>
<dbReference type="InterPro" id="IPR053215">
    <property type="entry name" value="TKL_Ser/Thr_kinase"/>
</dbReference>
<feature type="transmembrane region" description="Helical" evidence="6">
    <location>
        <begin position="7"/>
        <end position="33"/>
    </location>
</feature>